<gene>
    <name evidence="3" type="ORF">SAG0136_02370</name>
</gene>
<dbReference type="PANTHER" id="PTHR46558">
    <property type="entry name" value="TRACRIPTIONAL REGULATORY PROTEIN-RELATED-RELATED"/>
    <property type="match status" value="1"/>
</dbReference>
<dbReference type="CDD" id="cd00093">
    <property type="entry name" value="HTH_XRE"/>
    <property type="match status" value="1"/>
</dbReference>
<dbReference type="SUPFAM" id="SSF47413">
    <property type="entry name" value="lambda repressor-like DNA-binding domains"/>
    <property type="match status" value="1"/>
</dbReference>
<dbReference type="PROSITE" id="PS50943">
    <property type="entry name" value="HTH_CROC1"/>
    <property type="match status" value="1"/>
</dbReference>
<proteinExistence type="predicted"/>
<dbReference type="InterPro" id="IPR010982">
    <property type="entry name" value="Lambda_DNA-bd_dom_sf"/>
</dbReference>
<name>V6Z3E7_STRAG</name>
<feature type="domain" description="HTH cro/C1-type" evidence="2">
    <location>
        <begin position="11"/>
        <end position="65"/>
    </location>
</feature>
<dbReference type="SMART" id="SM00530">
    <property type="entry name" value="HTH_XRE"/>
    <property type="match status" value="1"/>
</dbReference>
<reference evidence="3 4" key="1">
    <citation type="submission" date="2013-05" db="EMBL/GenBank/DDBJ databases">
        <authorList>
            <person name="Richards V.P."/>
            <person name="Durkin S.A.S."/>
            <person name="Kim M."/>
            <person name="Pavinski Bitar P.D."/>
            <person name="Stanhope M.J."/>
            <person name="Town C.D."/>
            <person name="Venter J.C."/>
        </authorList>
    </citation>
    <scope>NUCLEOTIDE SEQUENCE [LARGE SCALE GENOMIC DNA]</scope>
    <source>
        <strain evidence="3 4">LMG 14747</strain>
    </source>
</reference>
<evidence type="ECO:0000313" key="4">
    <source>
        <dbReference type="Proteomes" id="UP000018482"/>
    </source>
</evidence>
<dbReference type="eggNOG" id="COG1396">
    <property type="taxonomic scope" value="Bacteria"/>
</dbReference>
<dbReference type="Pfam" id="PF01381">
    <property type="entry name" value="HTH_3"/>
    <property type="match status" value="1"/>
</dbReference>
<dbReference type="GO" id="GO:0003677">
    <property type="term" value="F:DNA binding"/>
    <property type="evidence" value="ECO:0007669"/>
    <property type="project" value="UniProtKB-KW"/>
</dbReference>
<dbReference type="Gene3D" id="1.10.260.40">
    <property type="entry name" value="lambda repressor-like DNA-binding domains"/>
    <property type="match status" value="1"/>
</dbReference>
<comment type="caution">
    <text evidence="3">The sequence shown here is derived from an EMBL/GenBank/DDBJ whole genome shotgun (WGS) entry which is preliminary data.</text>
</comment>
<accession>V6Z3E7</accession>
<dbReference type="EMBL" id="ANQC01000035">
    <property type="protein sequence ID" value="ESV54124.1"/>
    <property type="molecule type" value="Genomic_DNA"/>
</dbReference>
<dbReference type="AlphaFoldDB" id="V6Z3E7"/>
<dbReference type="Proteomes" id="UP000018482">
    <property type="component" value="Unassembled WGS sequence"/>
</dbReference>
<sequence>MDTKKTFSQRLKEARKKNGYTQADIAKEIGTTQGAYQKWETGSREPSFENLIKLASILNTTTSYLLGETELDVQITEDNIPNLISNLSEEQLLELAYDRIIDTEFALLIASKEANISVEELINDIAKNDKEKKKLKEIHQATHNLLKNRSGNNSETTDTK</sequence>
<evidence type="ECO:0000313" key="3">
    <source>
        <dbReference type="EMBL" id="ESV54124.1"/>
    </source>
</evidence>
<organism evidence="3 4">
    <name type="scientific">Streptococcus agalactiae LMG 14747</name>
    <dbReference type="NCBI Taxonomy" id="1154860"/>
    <lineage>
        <taxon>Bacteria</taxon>
        <taxon>Bacillati</taxon>
        <taxon>Bacillota</taxon>
        <taxon>Bacilli</taxon>
        <taxon>Lactobacillales</taxon>
        <taxon>Streptococcaceae</taxon>
        <taxon>Streptococcus</taxon>
    </lineage>
</organism>
<keyword evidence="1" id="KW-0238">DNA-binding</keyword>
<evidence type="ECO:0000256" key="1">
    <source>
        <dbReference type="ARBA" id="ARBA00023125"/>
    </source>
</evidence>
<dbReference type="InterPro" id="IPR001387">
    <property type="entry name" value="Cro/C1-type_HTH"/>
</dbReference>
<evidence type="ECO:0000259" key="2">
    <source>
        <dbReference type="PROSITE" id="PS50943"/>
    </source>
</evidence>
<dbReference type="PANTHER" id="PTHR46558:SF14">
    <property type="entry name" value="HTH-TYPE TRANSCRIPTIONAL REGULATOR ANSR"/>
    <property type="match status" value="1"/>
</dbReference>
<protein>
    <submittedName>
        <fullName evidence="3">CRO</fullName>
    </submittedName>
</protein>